<keyword evidence="5 7" id="KW-1133">Transmembrane helix</keyword>
<comment type="subcellular location">
    <subcellularLocation>
        <location evidence="1">Cell membrane</location>
        <topology evidence="1">Multi-pass membrane protein</topology>
    </subcellularLocation>
</comment>
<dbReference type="AlphaFoldDB" id="A0A160IP79"/>
<dbReference type="PANTHER" id="PTHR23522">
    <property type="entry name" value="BLL5896 PROTEIN"/>
    <property type="match status" value="1"/>
</dbReference>
<evidence type="ECO:0000259" key="8">
    <source>
        <dbReference type="PROSITE" id="PS50850"/>
    </source>
</evidence>
<evidence type="ECO:0000256" key="2">
    <source>
        <dbReference type="ARBA" id="ARBA00022448"/>
    </source>
</evidence>
<feature type="transmembrane region" description="Helical" evidence="7">
    <location>
        <begin position="12"/>
        <end position="33"/>
    </location>
</feature>
<keyword evidence="3" id="KW-1003">Cell membrane</keyword>
<feature type="transmembrane region" description="Helical" evidence="7">
    <location>
        <begin position="226"/>
        <end position="247"/>
    </location>
</feature>
<dbReference type="GO" id="GO:0015213">
    <property type="term" value="F:uridine transmembrane transporter activity"/>
    <property type="evidence" value="ECO:0007669"/>
    <property type="project" value="TreeGrafter"/>
</dbReference>
<gene>
    <name evidence="9" type="ORF">ABE65_015915</name>
</gene>
<dbReference type="InterPro" id="IPR024989">
    <property type="entry name" value="MFS_assoc_dom"/>
</dbReference>
<feature type="transmembrane region" description="Helical" evidence="7">
    <location>
        <begin position="328"/>
        <end position="352"/>
    </location>
</feature>
<evidence type="ECO:0000256" key="6">
    <source>
        <dbReference type="ARBA" id="ARBA00023136"/>
    </source>
</evidence>
<feature type="transmembrane region" description="Helical" evidence="7">
    <location>
        <begin position="161"/>
        <end position="179"/>
    </location>
</feature>
<keyword evidence="10" id="KW-1185">Reference proteome</keyword>
<feature type="transmembrane region" description="Helical" evidence="7">
    <location>
        <begin position="268"/>
        <end position="287"/>
    </location>
</feature>
<evidence type="ECO:0000313" key="10">
    <source>
        <dbReference type="Proteomes" id="UP000076623"/>
    </source>
</evidence>
<dbReference type="EMBL" id="CP015378">
    <property type="protein sequence ID" value="ANC78203.1"/>
    <property type="molecule type" value="Genomic_DNA"/>
</dbReference>
<keyword evidence="4 7" id="KW-0812">Transmembrane</keyword>
<organism evidence="9 10">
    <name type="scientific">Fictibacillus phosphorivorans</name>
    <dbReference type="NCBI Taxonomy" id="1221500"/>
    <lineage>
        <taxon>Bacteria</taxon>
        <taxon>Bacillati</taxon>
        <taxon>Bacillota</taxon>
        <taxon>Bacilli</taxon>
        <taxon>Bacillales</taxon>
        <taxon>Fictibacillaceae</taxon>
        <taxon>Fictibacillus</taxon>
    </lineage>
</organism>
<dbReference type="PROSITE" id="PS50850">
    <property type="entry name" value="MFS"/>
    <property type="match status" value="1"/>
</dbReference>
<evidence type="ECO:0000256" key="3">
    <source>
        <dbReference type="ARBA" id="ARBA00022475"/>
    </source>
</evidence>
<proteinExistence type="predicted"/>
<feature type="transmembrane region" description="Helical" evidence="7">
    <location>
        <begin position="293"/>
        <end position="316"/>
    </location>
</feature>
<dbReference type="InterPro" id="IPR020846">
    <property type="entry name" value="MFS_dom"/>
</dbReference>
<feature type="transmembrane region" description="Helical" evidence="7">
    <location>
        <begin position="138"/>
        <end position="155"/>
    </location>
</feature>
<keyword evidence="2" id="KW-0813">Transport</keyword>
<dbReference type="RefSeq" id="WP_066396945.1">
    <property type="nucleotide sequence ID" value="NZ_CP015378.1"/>
</dbReference>
<dbReference type="Gene3D" id="1.20.1250.20">
    <property type="entry name" value="MFS general substrate transporter like domains"/>
    <property type="match status" value="2"/>
</dbReference>
<dbReference type="SUPFAM" id="SSF103473">
    <property type="entry name" value="MFS general substrate transporter"/>
    <property type="match status" value="1"/>
</dbReference>
<evidence type="ECO:0000256" key="4">
    <source>
        <dbReference type="ARBA" id="ARBA00022692"/>
    </source>
</evidence>
<dbReference type="GO" id="GO:0015212">
    <property type="term" value="F:cytidine transmembrane transporter activity"/>
    <property type="evidence" value="ECO:0007669"/>
    <property type="project" value="TreeGrafter"/>
</dbReference>
<feature type="transmembrane region" description="Helical" evidence="7">
    <location>
        <begin position="358"/>
        <end position="378"/>
    </location>
</feature>
<reference evidence="9 10" key="1">
    <citation type="submission" date="2016-04" db="EMBL/GenBank/DDBJ databases">
        <title>Complete genome sequence of Fictibacillus phosphorivorans G25-29, a strain toxic to nematodes.</title>
        <authorList>
            <person name="Zheng Z."/>
        </authorList>
    </citation>
    <scope>NUCLEOTIDE SEQUENCE [LARGE SCALE GENOMIC DNA]</scope>
    <source>
        <strain evidence="9 10">G25-29</strain>
    </source>
</reference>
<dbReference type="Pfam" id="PF12832">
    <property type="entry name" value="MFS_1_like"/>
    <property type="match status" value="1"/>
</dbReference>
<feature type="transmembrane region" description="Helical" evidence="7">
    <location>
        <begin position="45"/>
        <end position="63"/>
    </location>
</feature>
<evidence type="ECO:0000256" key="7">
    <source>
        <dbReference type="SAM" id="Phobius"/>
    </source>
</evidence>
<name>A0A160IP79_9BACL</name>
<evidence type="ECO:0000256" key="1">
    <source>
        <dbReference type="ARBA" id="ARBA00004651"/>
    </source>
</evidence>
<dbReference type="InterPro" id="IPR036259">
    <property type="entry name" value="MFS_trans_sf"/>
</dbReference>
<feature type="transmembrane region" description="Helical" evidence="7">
    <location>
        <begin position="199"/>
        <end position="220"/>
    </location>
</feature>
<protein>
    <submittedName>
        <fullName evidence="9">MFS transporter</fullName>
    </submittedName>
</protein>
<feature type="transmembrane region" description="Helical" evidence="7">
    <location>
        <begin position="100"/>
        <end position="126"/>
    </location>
</feature>
<dbReference type="STRING" id="1221500.ABE65_015915"/>
<dbReference type="PANTHER" id="PTHR23522:SF4">
    <property type="entry name" value="NUCLEOSIDE PERMEASE NUPG-RELATED"/>
    <property type="match status" value="1"/>
</dbReference>
<dbReference type="KEGG" id="fpn:ABE65_015915"/>
<dbReference type="GO" id="GO:0005886">
    <property type="term" value="C:plasma membrane"/>
    <property type="evidence" value="ECO:0007669"/>
    <property type="project" value="UniProtKB-SubCell"/>
</dbReference>
<feature type="domain" description="Major facilitator superfamily (MFS) profile" evidence="8">
    <location>
        <begin position="1"/>
        <end position="383"/>
    </location>
</feature>
<evidence type="ECO:0000256" key="5">
    <source>
        <dbReference type="ARBA" id="ARBA00022989"/>
    </source>
</evidence>
<sequence>MKNSFDQTSISLKGFYLLSFFGLGSLFPLLGVYFKDSVGLSGTEIGTLMSISPVVMIFAQPLWGVVTDYSRRPRAVLVLSLILTASLGFTIYLFESYFWLIGILIAFSFMQSALVPVSDSILLNYVQKENKQYGNYRLFGAIGFAIAVFIAGRLADSIGTQVIFYMFTSVLLLCMFFVIKMPKDNQSLRTDLRKGIGQLVRMPSYLVFLSATFLVFGPIFANNFYFGFYIQETGGTLAGVGLAFLIAAGSEAPFMKFAGLTIKRWGMMPIMVFAATVSAVRWTFYFFEPSYQIVLMTTVIQGFSVGLFIPAAMEYVRTYTPVEVRATAVSLYTAVGNGLGSWFCTFVGGVIFDTYTIFYTYLFFGVLTFIGLIMVLILTKMEVQGRILIQRSL</sequence>
<feature type="transmembrane region" description="Helical" evidence="7">
    <location>
        <begin position="75"/>
        <end position="94"/>
    </location>
</feature>
<accession>A0A160IP79</accession>
<dbReference type="Proteomes" id="UP000076623">
    <property type="component" value="Chromosome"/>
</dbReference>
<evidence type="ECO:0000313" key="9">
    <source>
        <dbReference type="EMBL" id="ANC78203.1"/>
    </source>
</evidence>
<keyword evidence="6 7" id="KW-0472">Membrane</keyword>